<keyword evidence="1" id="KW-1133">Transmembrane helix</keyword>
<proteinExistence type="predicted"/>
<dbReference type="AlphaFoldDB" id="A0A437AIY6"/>
<keyword evidence="1" id="KW-0472">Membrane</keyword>
<sequence>MNTSDLPEIFKTTTETFLEISQEMHNPNNTDLLYFIFSQNFFNLFVNDLGELRKVQKENTKKVGKIESKIIEKFSWCLKKLNLKKSEYKMTLKKKEKLEKKFTDLSKINIKKYFWIILNIMLSIRTSYMKFLMIILKF</sequence>
<keyword evidence="1" id="KW-0812">Transmembrane</keyword>
<dbReference type="Proteomes" id="UP000282876">
    <property type="component" value="Unassembled WGS sequence"/>
</dbReference>
<protein>
    <submittedName>
        <fullName evidence="2">Uncharacterized protein</fullName>
    </submittedName>
</protein>
<keyword evidence="3" id="KW-1185">Reference proteome</keyword>
<evidence type="ECO:0000313" key="3">
    <source>
        <dbReference type="Proteomes" id="UP000282876"/>
    </source>
</evidence>
<accession>A0A437AIY6</accession>
<reference evidence="2 3" key="1">
    <citation type="submission" date="2018-10" db="EMBL/GenBank/DDBJ databases">
        <title>Draft genome sequence of the microsporidian Tubulinosema ratisbonensis.</title>
        <authorList>
            <person name="Polonais V."/>
            <person name="Peyretaillade E."/>
            <person name="Niehus S."/>
            <person name="Wawrzyniak I."/>
            <person name="Franchet A."/>
            <person name="Gaspin C."/>
            <person name="Reichstadt M."/>
            <person name="Belser C."/>
            <person name="Labadie K."/>
            <person name="Delbac F."/>
            <person name="Ferrandon D."/>
        </authorList>
    </citation>
    <scope>NUCLEOTIDE SEQUENCE [LARGE SCALE GENOMIC DNA]</scope>
    <source>
        <strain evidence="2 3">Franzen</strain>
    </source>
</reference>
<dbReference type="EMBL" id="RCSS01000659">
    <property type="protein sequence ID" value="RVD91062.1"/>
    <property type="molecule type" value="Genomic_DNA"/>
</dbReference>
<name>A0A437AIY6_9MICR</name>
<comment type="caution">
    <text evidence="2">The sequence shown here is derived from an EMBL/GenBank/DDBJ whole genome shotgun (WGS) entry which is preliminary data.</text>
</comment>
<evidence type="ECO:0000256" key="1">
    <source>
        <dbReference type="SAM" id="Phobius"/>
    </source>
</evidence>
<evidence type="ECO:0000313" key="2">
    <source>
        <dbReference type="EMBL" id="RVD91062.1"/>
    </source>
</evidence>
<organism evidence="2 3">
    <name type="scientific">Tubulinosema ratisbonensis</name>
    <dbReference type="NCBI Taxonomy" id="291195"/>
    <lineage>
        <taxon>Eukaryota</taxon>
        <taxon>Fungi</taxon>
        <taxon>Fungi incertae sedis</taxon>
        <taxon>Microsporidia</taxon>
        <taxon>Tubulinosematoidea</taxon>
        <taxon>Tubulinosematidae</taxon>
        <taxon>Tubulinosema</taxon>
    </lineage>
</organism>
<gene>
    <name evidence="2" type="ORF">TUBRATIS_24970</name>
</gene>
<feature type="transmembrane region" description="Helical" evidence="1">
    <location>
        <begin position="113"/>
        <end position="136"/>
    </location>
</feature>
<dbReference type="VEuPathDB" id="MicrosporidiaDB:TUBRATIS_24970"/>